<dbReference type="AlphaFoldDB" id="A0A0B7KSR9"/>
<protein>
    <recommendedName>
        <fullName evidence="3">Monooxygenase</fullName>
    </recommendedName>
</protein>
<dbReference type="PANTHER" id="PTHR42877:SF5">
    <property type="entry name" value="L-ORNITHINE N(5)-MONOOXYGENASE-RELATED"/>
    <property type="match status" value="1"/>
</dbReference>
<comment type="similarity">
    <text evidence="1">Belongs to the FAD-binding monooxygenase family.</text>
</comment>
<dbReference type="Pfam" id="PF13738">
    <property type="entry name" value="Pyr_redox_3"/>
    <property type="match status" value="1"/>
</dbReference>
<organism evidence="2">
    <name type="scientific">Bionectria ochroleuca</name>
    <name type="common">Gliocladium roseum</name>
    <dbReference type="NCBI Taxonomy" id="29856"/>
    <lineage>
        <taxon>Eukaryota</taxon>
        <taxon>Fungi</taxon>
        <taxon>Dikarya</taxon>
        <taxon>Ascomycota</taxon>
        <taxon>Pezizomycotina</taxon>
        <taxon>Sordariomycetes</taxon>
        <taxon>Hypocreomycetidae</taxon>
        <taxon>Hypocreales</taxon>
        <taxon>Bionectriaceae</taxon>
        <taxon>Clonostachys</taxon>
    </lineage>
</organism>
<reference evidence="2" key="1">
    <citation type="submission" date="2015-01" db="EMBL/GenBank/DDBJ databases">
        <authorList>
            <person name="Durling Mikael"/>
        </authorList>
    </citation>
    <scope>NUCLEOTIDE SEQUENCE</scope>
</reference>
<dbReference type="SUPFAM" id="SSF51905">
    <property type="entry name" value="FAD/NAD(P)-binding domain"/>
    <property type="match status" value="2"/>
</dbReference>
<gene>
    <name evidence="2" type="ORF">BN869_000013954_1</name>
</gene>
<dbReference type="EMBL" id="CDPU01000176">
    <property type="protein sequence ID" value="CEO57896.1"/>
    <property type="molecule type" value="Genomic_DNA"/>
</dbReference>
<dbReference type="InterPro" id="IPR051209">
    <property type="entry name" value="FAD-bind_Monooxygenase_sf"/>
</dbReference>
<evidence type="ECO:0000256" key="1">
    <source>
        <dbReference type="ARBA" id="ARBA00010139"/>
    </source>
</evidence>
<evidence type="ECO:0000313" key="2">
    <source>
        <dbReference type="EMBL" id="CEO57896.1"/>
    </source>
</evidence>
<dbReference type="InterPro" id="IPR036188">
    <property type="entry name" value="FAD/NAD-bd_sf"/>
</dbReference>
<proteinExistence type="inferred from homology"/>
<accession>A0A0B7KSR9</accession>
<sequence length="550" mass="62053">MSVDTTVLIIGAGPSGIGTAAQIIRNFKTYDFEIIEKSNDVGGTWWLNTYPGCGCDVASHFYSYSFALNPNWSKVFALQPEIHAYFRHVAEQYKIPQRVRFNSEVTSAIWEAESATWLVEIVDLKTKETRERRCKILVSAVGALSIPQECDIPGAKSFQGKLFHSATWDHSFDWKGRNVITIGNGCSATQFVPVMSSGEGAVARLTQFSRQPHWLAKRENPDYSSLFKSTMRWVPGAMRLYRWWIYWNKEMLFRGFRIKGGQSIRESWARDAAQYIRATAPERYREALVPKSVIGCKRRVNDTGYLACLHQPNVELVYDDPIQRITEEGVQTKSGRYISADAIILATGFQTHKFLSPMEIRGENGVTLQDHWDTHSSGSASAYFGTCISGFPNFFTMMGPNTVTGHLSVIYTVECQINFTMRVIRPIMKSVAASSGSGSNITRTSHPDYVAVTTEAEIADKNWLQEKCKDLVWATGCTSWFIDPKTGINTQMYPDWQFLFWARSYWITWKDLTYKSSAQGLQSRNTNEGHSLLLVGLLASFAVAVYTALL</sequence>
<name>A0A0B7KSR9_BIOOC</name>
<evidence type="ECO:0008006" key="3">
    <source>
        <dbReference type="Google" id="ProtNLM"/>
    </source>
</evidence>
<dbReference type="Gene3D" id="3.50.50.60">
    <property type="entry name" value="FAD/NAD(P)-binding domain"/>
    <property type="match status" value="2"/>
</dbReference>
<dbReference type="PANTHER" id="PTHR42877">
    <property type="entry name" value="L-ORNITHINE N(5)-MONOOXYGENASE-RELATED"/>
    <property type="match status" value="1"/>
</dbReference>